<name>A0A314ZJ54_PRUYE</name>
<sequence>MHLQGSYPIMRVFSLKGPNVDGSRHTYMQWAAAKAEEQKEDDLRKRIKTTKDSIDDWVSEHGLPPDLKKDIIHIINENNVVEKNIDAEVDVKYLFSIDLPRTIESSIKQHVGMNALKKVRF</sequence>
<organism evidence="1 2">
    <name type="scientific">Prunus yedoensis var. nudiflora</name>
    <dbReference type="NCBI Taxonomy" id="2094558"/>
    <lineage>
        <taxon>Eukaryota</taxon>
        <taxon>Viridiplantae</taxon>
        <taxon>Streptophyta</taxon>
        <taxon>Embryophyta</taxon>
        <taxon>Tracheophyta</taxon>
        <taxon>Spermatophyta</taxon>
        <taxon>Magnoliopsida</taxon>
        <taxon>eudicotyledons</taxon>
        <taxon>Gunneridae</taxon>
        <taxon>Pentapetalae</taxon>
        <taxon>rosids</taxon>
        <taxon>fabids</taxon>
        <taxon>Rosales</taxon>
        <taxon>Rosaceae</taxon>
        <taxon>Amygdaloideae</taxon>
        <taxon>Amygdaleae</taxon>
        <taxon>Prunus</taxon>
    </lineage>
</organism>
<dbReference type="Proteomes" id="UP000250321">
    <property type="component" value="Unassembled WGS sequence"/>
</dbReference>
<evidence type="ECO:0000313" key="1">
    <source>
        <dbReference type="EMBL" id="PQQ21482.1"/>
    </source>
</evidence>
<protein>
    <submittedName>
        <fullName evidence="1">Uncharacterized protein</fullName>
    </submittedName>
</protein>
<keyword evidence="2" id="KW-1185">Reference proteome</keyword>
<reference evidence="1 2" key="1">
    <citation type="submission" date="2018-02" db="EMBL/GenBank/DDBJ databases">
        <title>Draft genome of wild Prunus yedoensis var. nudiflora.</title>
        <authorList>
            <person name="Baek S."/>
            <person name="Kim J.-H."/>
            <person name="Choi K."/>
            <person name="Kim G.-B."/>
            <person name="Cho A."/>
            <person name="Jang H."/>
            <person name="Shin C.-H."/>
            <person name="Yu H.-J."/>
            <person name="Mun J.-H."/>
        </authorList>
    </citation>
    <scope>NUCLEOTIDE SEQUENCE [LARGE SCALE GENOMIC DNA]</scope>
    <source>
        <strain evidence="2">cv. Jeju island</strain>
        <tissue evidence="1">Leaf</tissue>
    </source>
</reference>
<dbReference type="EMBL" id="PJQY01000009">
    <property type="protein sequence ID" value="PQQ21482.1"/>
    <property type="molecule type" value="Genomic_DNA"/>
</dbReference>
<accession>A0A314ZJ54</accession>
<comment type="caution">
    <text evidence="1">The sequence shown here is derived from an EMBL/GenBank/DDBJ whole genome shotgun (WGS) entry which is preliminary data.</text>
</comment>
<gene>
    <name evidence="1" type="ORF">Pyn_07730</name>
</gene>
<dbReference type="AlphaFoldDB" id="A0A314ZJ54"/>
<evidence type="ECO:0000313" key="2">
    <source>
        <dbReference type="Proteomes" id="UP000250321"/>
    </source>
</evidence>
<proteinExistence type="predicted"/>